<gene>
    <name evidence="2" type="ORF">CTA1_3823</name>
</gene>
<evidence type="ECO:0000313" key="2">
    <source>
        <dbReference type="EMBL" id="TKW48559.1"/>
    </source>
</evidence>
<protein>
    <submittedName>
        <fullName evidence="2">Uncharacterized protein</fullName>
    </submittedName>
</protein>
<feature type="region of interest" description="Disordered" evidence="1">
    <location>
        <begin position="98"/>
        <end position="137"/>
    </location>
</feature>
<name>A0A4U6X1D7_9PEZI</name>
<evidence type="ECO:0000313" key="3">
    <source>
        <dbReference type="Proteomes" id="UP000310108"/>
    </source>
</evidence>
<organism evidence="2 3">
    <name type="scientific">Colletotrichum tanaceti</name>
    <dbReference type="NCBI Taxonomy" id="1306861"/>
    <lineage>
        <taxon>Eukaryota</taxon>
        <taxon>Fungi</taxon>
        <taxon>Dikarya</taxon>
        <taxon>Ascomycota</taxon>
        <taxon>Pezizomycotina</taxon>
        <taxon>Sordariomycetes</taxon>
        <taxon>Hypocreomycetidae</taxon>
        <taxon>Glomerellales</taxon>
        <taxon>Glomerellaceae</taxon>
        <taxon>Colletotrichum</taxon>
        <taxon>Colletotrichum destructivum species complex</taxon>
    </lineage>
</organism>
<keyword evidence="3" id="KW-1185">Reference proteome</keyword>
<dbReference type="AlphaFoldDB" id="A0A4U6X1D7"/>
<dbReference type="Proteomes" id="UP000310108">
    <property type="component" value="Unassembled WGS sequence"/>
</dbReference>
<dbReference type="EMBL" id="PJEX01000892">
    <property type="protein sequence ID" value="TKW48559.1"/>
    <property type="molecule type" value="Genomic_DNA"/>
</dbReference>
<accession>A0A4U6X1D7</accession>
<proteinExistence type="predicted"/>
<comment type="caution">
    <text evidence="2">The sequence shown here is derived from an EMBL/GenBank/DDBJ whole genome shotgun (WGS) entry which is preliminary data.</text>
</comment>
<sequence length="137" mass="15393">MAVVVQHGQALAVFKARQLFFFFGRLASRSAVSAHHQGGSWHRAATSSCSVNVSVWAHQGEMNTTEPEIQVEYLWMGSLSKPRLVDVGYRQSFRGACKQPTDRQGQLVCRCSRTRPRGPNEHPSRQTRRSPSRGIEQ</sequence>
<reference evidence="2 3" key="1">
    <citation type="journal article" date="2019" name="PLoS ONE">
        <title>Comparative genome analysis indicates high evolutionary potential of pathogenicity genes in Colletotrichum tanaceti.</title>
        <authorList>
            <person name="Lelwala R.V."/>
            <person name="Korhonen P.K."/>
            <person name="Young N.D."/>
            <person name="Scott J.B."/>
            <person name="Ades P.A."/>
            <person name="Gasser R.B."/>
            <person name="Taylor P.W.J."/>
        </authorList>
    </citation>
    <scope>NUCLEOTIDE SEQUENCE [LARGE SCALE GENOMIC DNA]</scope>
    <source>
        <strain evidence="2">BRIP57314</strain>
    </source>
</reference>
<evidence type="ECO:0000256" key="1">
    <source>
        <dbReference type="SAM" id="MobiDB-lite"/>
    </source>
</evidence>